<dbReference type="AlphaFoldDB" id="A0A7S0E702"/>
<feature type="compositionally biased region" description="Polar residues" evidence="1">
    <location>
        <begin position="167"/>
        <end position="179"/>
    </location>
</feature>
<feature type="compositionally biased region" description="Basic and acidic residues" evidence="1">
    <location>
        <begin position="244"/>
        <end position="256"/>
    </location>
</feature>
<accession>A0A7S0E702</accession>
<evidence type="ECO:0000313" key="2">
    <source>
        <dbReference type="EMBL" id="CAD8474454.1"/>
    </source>
</evidence>
<protein>
    <submittedName>
        <fullName evidence="2">Uncharacterized protein</fullName>
    </submittedName>
</protein>
<proteinExistence type="predicted"/>
<gene>
    <name evidence="2" type="ORF">HPHI1048_LOCUS5267</name>
</gene>
<reference evidence="2" key="1">
    <citation type="submission" date="2021-01" db="EMBL/GenBank/DDBJ databases">
        <authorList>
            <person name="Corre E."/>
            <person name="Pelletier E."/>
            <person name="Niang G."/>
            <person name="Scheremetjew M."/>
            <person name="Finn R."/>
            <person name="Kale V."/>
            <person name="Holt S."/>
            <person name="Cochrane G."/>
            <person name="Meng A."/>
            <person name="Brown T."/>
            <person name="Cohen L."/>
        </authorList>
    </citation>
    <scope>NUCLEOTIDE SEQUENCE</scope>
    <source>
        <strain evidence="2">CCMP325</strain>
    </source>
</reference>
<sequence length="365" mass="40499">MTGARKGENVQELEDSFKAVLHCASSDDDDWVKLTGSLMSDIVSANRIRLDMKEIDEIGASLSSMLSTSEAKSSLKGITSLQRRFLSAGNPALDLSDENWKVSNIETSHCVRPEAFHEKFKKKGLFDIKPQTKDEMKDREAREHSFSVSGLNAAFPKAMTPKHRTESNWWEGTQRTTSAEIIRPERRVLVEEVDEENENANDAPEQAPAGKRSRGKKNQNDEEGGKQKKHKANDAASANVEQAAMREDASASKIEAEQGAEAPAADVPPPAPAVESVAQWKKQLKTVPGLLEIIETSRHVMEGEKRVIIDFIRGVRVNPFPGQPPAMTFVLRSERLEGKVESILLEINYETGSWKVHRNSSEDNG</sequence>
<dbReference type="EMBL" id="HBEO01007488">
    <property type="protein sequence ID" value="CAD8474454.1"/>
    <property type="molecule type" value="Transcribed_RNA"/>
</dbReference>
<feature type="region of interest" description="Disordered" evidence="1">
    <location>
        <begin position="158"/>
        <end position="273"/>
    </location>
</feature>
<organism evidence="2">
    <name type="scientific">Hanusia phi</name>
    <dbReference type="NCBI Taxonomy" id="3032"/>
    <lineage>
        <taxon>Eukaryota</taxon>
        <taxon>Cryptophyceae</taxon>
        <taxon>Pyrenomonadales</taxon>
        <taxon>Geminigeraceae</taxon>
        <taxon>Hanusia</taxon>
    </lineage>
</organism>
<evidence type="ECO:0000256" key="1">
    <source>
        <dbReference type="SAM" id="MobiDB-lite"/>
    </source>
</evidence>
<name>A0A7S0E702_9CRYP</name>